<feature type="region of interest" description="Disordered" evidence="1">
    <location>
        <begin position="118"/>
        <end position="191"/>
    </location>
</feature>
<evidence type="ECO:0000313" key="3">
    <source>
        <dbReference type="Proteomes" id="UP000439903"/>
    </source>
</evidence>
<keyword evidence="3" id="KW-1185">Reference proteome</keyword>
<feature type="compositionally biased region" description="Low complexity" evidence="1">
    <location>
        <begin position="50"/>
        <end position="59"/>
    </location>
</feature>
<evidence type="ECO:0000256" key="1">
    <source>
        <dbReference type="SAM" id="MobiDB-lite"/>
    </source>
</evidence>
<evidence type="ECO:0000313" key="2">
    <source>
        <dbReference type="EMBL" id="KAF0369949.1"/>
    </source>
</evidence>
<comment type="caution">
    <text evidence="2">The sequence shown here is derived from an EMBL/GenBank/DDBJ whole genome shotgun (WGS) entry which is preliminary data.</text>
</comment>
<organism evidence="2 3">
    <name type="scientific">Gigaspora margarita</name>
    <dbReference type="NCBI Taxonomy" id="4874"/>
    <lineage>
        <taxon>Eukaryota</taxon>
        <taxon>Fungi</taxon>
        <taxon>Fungi incertae sedis</taxon>
        <taxon>Mucoromycota</taxon>
        <taxon>Glomeromycotina</taxon>
        <taxon>Glomeromycetes</taxon>
        <taxon>Diversisporales</taxon>
        <taxon>Gigasporaceae</taxon>
        <taxon>Gigaspora</taxon>
    </lineage>
</organism>
<protein>
    <submittedName>
        <fullName evidence="2">Uncharacterized protein</fullName>
    </submittedName>
</protein>
<accession>A0A8H3X004</accession>
<dbReference type="EMBL" id="WTPW01002699">
    <property type="protein sequence ID" value="KAF0369949.1"/>
    <property type="molecule type" value="Genomic_DNA"/>
</dbReference>
<feature type="compositionally biased region" description="Polar residues" evidence="1">
    <location>
        <begin position="158"/>
        <end position="169"/>
    </location>
</feature>
<dbReference type="Proteomes" id="UP000439903">
    <property type="component" value="Unassembled WGS sequence"/>
</dbReference>
<gene>
    <name evidence="2" type="ORF">F8M41_013284</name>
</gene>
<feature type="compositionally biased region" description="Basic and acidic residues" evidence="1">
    <location>
        <begin position="118"/>
        <end position="134"/>
    </location>
</feature>
<reference evidence="2 3" key="1">
    <citation type="journal article" date="2019" name="Environ. Microbiol.">
        <title>At the nexus of three kingdoms: the genome of the mycorrhizal fungus Gigaspora margarita provides insights into plant, endobacterial and fungal interactions.</title>
        <authorList>
            <person name="Venice F."/>
            <person name="Ghignone S."/>
            <person name="Salvioli di Fossalunga A."/>
            <person name="Amselem J."/>
            <person name="Novero M."/>
            <person name="Xianan X."/>
            <person name="Sedzielewska Toro K."/>
            <person name="Morin E."/>
            <person name="Lipzen A."/>
            <person name="Grigoriev I.V."/>
            <person name="Henrissat B."/>
            <person name="Martin F.M."/>
            <person name="Bonfante P."/>
        </authorList>
    </citation>
    <scope>NUCLEOTIDE SEQUENCE [LARGE SCALE GENOMIC DNA]</scope>
    <source>
        <strain evidence="2 3">BEG34</strain>
    </source>
</reference>
<sequence>MLPYYSITCNILIQFVKELKWKLIFTTTELTKRSDYNTKESHTETFQHNSDSSSSVSSSKGPNGSKFDATKTSIENDTHTKSDQPSVEVKNKNGEFSASKSSGVKDGFFLVSSSDVHASKDKNGSKFDAEKGSNELDTQNSSSDVHTVDNHGNHFDSSKTFTGSDTKLQGSSNSASASKGKDGSKFTANKNSFESDNHYKLNSSQVQAGDSHGNNFDAIKSISESSGHTQRHSAMLTPQKVKVEANTMQTKSPLNKMIMVNGLVAVLVPKIAMEINSMQVKSPVKLIVMVKSLQTVLVPQR</sequence>
<feature type="compositionally biased region" description="Basic and acidic residues" evidence="1">
    <location>
        <begin position="146"/>
        <end position="157"/>
    </location>
</feature>
<proteinExistence type="predicted"/>
<name>A0A8H3X004_GIGMA</name>
<feature type="region of interest" description="Disordered" evidence="1">
    <location>
        <begin position="37"/>
        <end position="90"/>
    </location>
</feature>
<feature type="compositionally biased region" description="Polar residues" evidence="1">
    <location>
        <begin position="135"/>
        <end position="145"/>
    </location>
</feature>
<dbReference type="AlphaFoldDB" id="A0A8H3X004"/>